<accession>B9HVB8</accession>
<evidence type="ECO:0000313" key="1">
    <source>
        <dbReference type="EMBL" id="PNT15629.1"/>
    </source>
</evidence>
<dbReference type="PANTHER" id="PTHR35987:SF3">
    <property type="entry name" value="PROTEIN PLASTID REDOX INSENSITIVE 2-LIKE ISOFORM X1"/>
    <property type="match status" value="1"/>
</dbReference>
<gene>
    <name evidence="1" type="ORF">POPTR_010G095300</name>
</gene>
<dbReference type="GO" id="GO:0010468">
    <property type="term" value="P:regulation of gene expression"/>
    <property type="evidence" value="ECO:0007669"/>
    <property type="project" value="InterPro"/>
</dbReference>
<dbReference type="PANTHER" id="PTHR35987">
    <property type="entry name" value="PROTEIN PLASTID REDOX INSENSITIVE 2, CHLOROPLASTIC-RELATED"/>
    <property type="match status" value="1"/>
</dbReference>
<dbReference type="AlphaFoldDB" id="B9HVB8"/>
<proteinExistence type="predicted"/>
<dbReference type="EMBL" id="CM009299">
    <property type="protein sequence ID" value="PNT15629.1"/>
    <property type="molecule type" value="Genomic_DNA"/>
</dbReference>
<dbReference type="Proteomes" id="UP000006729">
    <property type="component" value="Chromosome 10"/>
</dbReference>
<name>B9HVB8_POPTR</name>
<sequence length="97" mass="11134">MPDSVIENEQDVRLWEMMQMNNCMLLQWHGCSGEEKTTFCWNQIFSDFLHKDYGGSETLMVEPFTDALVSLEENFFPGAPSAASASLLWAQNYDDQD</sequence>
<reference evidence="1 2" key="1">
    <citation type="journal article" date="2006" name="Science">
        <title>The genome of black cottonwood, Populus trichocarpa (Torr. &amp; Gray).</title>
        <authorList>
            <person name="Tuskan G.A."/>
            <person name="Difazio S."/>
            <person name="Jansson S."/>
            <person name="Bohlmann J."/>
            <person name="Grigoriev I."/>
            <person name="Hellsten U."/>
            <person name="Putnam N."/>
            <person name="Ralph S."/>
            <person name="Rombauts S."/>
            <person name="Salamov A."/>
            <person name="Schein J."/>
            <person name="Sterck L."/>
            <person name="Aerts A."/>
            <person name="Bhalerao R.R."/>
            <person name="Bhalerao R.P."/>
            <person name="Blaudez D."/>
            <person name="Boerjan W."/>
            <person name="Brun A."/>
            <person name="Brunner A."/>
            <person name="Busov V."/>
            <person name="Campbell M."/>
            <person name="Carlson J."/>
            <person name="Chalot M."/>
            <person name="Chapman J."/>
            <person name="Chen G.L."/>
            <person name="Cooper D."/>
            <person name="Coutinho P.M."/>
            <person name="Couturier J."/>
            <person name="Covert S."/>
            <person name="Cronk Q."/>
            <person name="Cunningham R."/>
            <person name="Davis J."/>
            <person name="Degroeve S."/>
            <person name="Dejardin A."/>
            <person name="Depamphilis C."/>
            <person name="Detter J."/>
            <person name="Dirks B."/>
            <person name="Dubchak I."/>
            <person name="Duplessis S."/>
            <person name="Ehlting J."/>
            <person name="Ellis B."/>
            <person name="Gendler K."/>
            <person name="Goodstein D."/>
            <person name="Gribskov M."/>
            <person name="Grimwood J."/>
            <person name="Groover A."/>
            <person name="Gunter L."/>
            <person name="Hamberger B."/>
            <person name="Heinze B."/>
            <person name="Helariutta Y."/>
            <person name="Henrissat B."/>
            <person name="Holligan D."/>
            <person name="Holt R."/>
            <person name="Huang W."/>
            <person name="Islam-Faridi N."/>
            <person name="Jones S."/>
            <person name="Jones-Rhoades M."/>
            <person name="Jorgensen R."/>
            <person name="Joshi C."/>
            <person name="Kangasjarvi J."/>
            <person name="Karlsson J."/>
            <person name="Kelleher C."/>
            <person name="Kirkpatrick R."/>
            <person name="Kirst M."/>
            <person name="Kohler A."/>
            <person name="Kalluri U."/>
            <person name="Larimer F."/>
            <person name="Leebens-Mack J."/>
            <person name="Leple J.C."/>
            <person name="Locascio P."/>
            <person name="Lou Y."/>
            <person name="Lucas S."/>
            <person name="Martin F."/>
            <person name="Montanini B."/>
            <person name="Napoli C."/>
            <person name="Nelson D.R."/>
            <person name="Nelson C."/>
            <person name="Nieminen K."/>
            <person name="Nilsson O."/>
            <person name="Pereda V."/>
            <person name="Peter G."/>
            <person name="Philippe R."/>
            <person name="Pilate G."/>
            <person name="Poliakov A."/>
            <person name="Razumovskaya J."/>
            <person name="Richardson P."/>
            <person name="Rinaldi C."/>
            <person name="Ritland K."/>
            <person name="Rouze P."/>
            <person name="Ryaboy D."/>
            <person name="Schmutz J."/>
            <person name="Schrader J."/>
            <person name="Segerman B."/>
            <person name="Shin H."/>
            <person name="Siddiqui A."/>
            <person name="Sterky F."/>
            <person name="Terry A."/>
            <person name="Tsai C.J."/>
            <person name="Uberbacher E."/>
            <person name="Unneberg P."/>
            <person name="Vahala J."/>
            <person name="Wall K."/>
            <person name="Wessler S."/>
            <person name="Yang G."/>
            <person name="Yin T."/>
            <person name="Douglas C."/>
            <person name="Marra M."/>
            <person name="Sandberg G."/>
            <person name="Van de Peer Y."/>
            <person name="Rokhsar D."/>
        </authorList>
    </citation>
    <scope>NUCLEOTIDE SEQUENCE [LARGE SCALE GENOMIC DNA]</scope>
    <source>
        <strain evidence="2">cv. Nisqually</strain>
    </source>
</reference>
<protein>
    <submittedName>
        <fullName evidence="1">Uncharacterized protein</fullName>
    </submittedName>
</protein>
<organism evidence="1 2">
    <name type="scientific">Populus trichocarpa</name>
    <name type="common">Western balsam poplar</name>
    <name type="synonym">Populus balsamifera subsp. trichocarpa</name>
    <dbReference type="NCBI Taxonomy" id="3694"/>
    <lineage>
        <taxon>Eukaryota</taxon>
        <taxon>Viridiplantae</taxon>
        <taxon>Streptophyta</taxon>
        <taxon>Embryophyta</taxon>
        <taxon>Tracheophyta</taxon>
        <taxon>Spermatophyta</taxon>
        <taxon>Magnoliopsida</taxon>
        <taxon>eudicotyledons</taxon>
        <taxon>Gunneridae</taxon>
        <taxon>Pentapetalae</taxon>
        <taxon>rosids</taxon>
        <taxon>fabids</taxon>
        <taxon>Malpighiales</taxon>
        <taxon>Salicaceae</taxon>
        <taxon>Saliceae</taxon>
        <taxon>Populus</taxon>
    </lineage>
</organism>
<dbReference type="HOGENOM" id="CLU_2350610_0_0_1"/>
<dbReference type="InterPro" id="IPR039349">
    <property type="entry name" value="PRIN2"/>
</dbReference>
<evidence type="ECO:0000313" key="2">
    <source>
        <dbReference type="Proteomes" id="UP000006729"/>
    </source>
</evidence>
<dbReference type="STRING" id="3694.B9HVB8"/>
<dbReference type="InParanoid" id="B9HVB8"/>
<keyword evidence="2" id="KW-1185">Reference proteome</keyword>